<dbReference type="GO" id="GO:0034314">
    <property type="term" value="P:Arp2/3 complex-mediated actin nucleation"/>
    <property type="evidence" value="ECO:0007669"/>
    <property type="project" value="InterPro"/>
</dbReference>
<dbReference type="Proteomes" id="UP000215453">
    <property type="component" value="Chromosome 2"/>
</dbReference>
<evidence type="ECO:0000313" key="9">
    <source>
        <dbReference type="Proteomes" id="UP000215453"/>
    </source>
</evidence>
<dbReference type="EMBL" id="LT882677">
    <property type="protein sequence ID" value="SMY20954.1"/>
    <property type="molecule type" value="Genomic_DNA"/>
</dbReference>
<dbReference type="GO" id="GO:0005885">
    <property type="term" value="C:Arp2/3 protein complex"/>
    <property type="evidence" value="ECO:0007669"/>
    <property type="project" value="InterPro"/>
</dbReference>
<dbReference type="InterPro" id="IPR036047">
    <property type="entry name" value="F-box-like_dom_sf"/>
</dbReference>
<feature type="domain" description="F-box" evidence="7">
    <location>
        <begin position="238"/>
        <end position="278"/>
    </location>
</feature>
<dbReference type="SUPFAM" id="SSF81383">
    <property type="entry name" value="F-box domain"/>
    <property type="match status" value="1"/>
</dbReference>
<dbReference type="InterPro" id="IPR001810">
    <property type="entry name" value="F-box_dom"/>
</dbReference>
<dbReference type="InterPro" id="IPR006789">
    <property type="entry name" value="ARPC5"/>
</dbReference>
<evidence type="ECO:0000256" key="2">
    <source>
        <dbReference type="ARBA" id="ARBA00006084"/>
    </source>
</evidence>
<keyword evidence="3" id="KW-0963">Cytoplasm</keyword>
<keyword evidence="4 5" id="KW-0206">Cytoskeleton</keyword>
<evidence type="ECO:0000256" key="4">
    <source>
        <dbReference type="ARBA" id="ARBA00023212"/>
    </source>
</evidence>
<gene>
    <name evidence="8" type="ORF">ZT1A5_G2390</name>
</gene>
<sequence>MASINWRTINVDALDPESSYNFDLSTLTPAVQPVSTEEVQTLANQIRQLLRGGNAEGALIGALENPPYGADEQGKSIHLNTVTEILQSIRQAEMTPILQRIYQSEGGSEICDTLMKYLYKGMGLVAPPAANSASRNSIAQAGGFTQASGRNFGGGEGGGQAMSVLLSWHEKLVELAGPGSIVRVMSDRRTKHPPSPSASTRSINTMPKRKATDNDGAAPKRVHRTRSVTADPGRTCFLTAELLENILVRLSPQEIFLSQRVSRQFRDLVRTSGLIKEKLFICVKGNKDLVWEVDHGADPALRAAHPGAEIDGSRLPQQSHLFRKMWRVMPVRLNPSLGLSSLHFPRGTSTARRLQYNPAEQVEITSSAIRKRLVTDTGGESWQLQYLSDPPCKVASMRWYWSSKVGSRKIATGRLVRDVQNDDGLTFYDLWRAIWVQKEDNEYWTGSRHQFVQQASFRQVWEKLKAEGGFKALEVFEGEQMEISLGGVVVPTEEEWMAVGKAAKRSEKSTGEQAQG</sequence>
<evidence type="ECO:0000256" key="3">
    <source>
        <dbReference type="ARBA" id="ARBA00022490"/>
    </source>
</evidence>
<dbReference type="InterPro" id="IPR036743">
    <property type="entry name" value="ARPC5_sf"/>
</dbReference>
<protein>
    <recommendedName>
        <fullName evidence="5">Actin-related protein 2/3 complex subunit 5</fullName>
    </recommendedName>
</protein>
<proteinExistence type="inferred from homology"/>
<dbReference type="SMART" id="SM00256">
    <property type="entry name" value="FBOX"/>
    <property type="match status" value="1"/>
</dbReference>
<dbReference type="Pfam" id="PF04699">
    <property type="entry name" value="P16-Arc"/>
    <property type="match status" value="1"/>
</dbReference>
<name>A0A1Y6L8Y3_ZYMTR</name>
<dbReference type="Gene3D" id="1.25.40.190">
    <property type="entry name" value="Actin-related protein 2/3 complex subunit 5"/>
    <property type="match status" value="1"/>
</dbReference>
<evidence type="ECO:0000256" key="5">
    <source>
        <dbReference type="RuleBase" id="RU004301"/>
    </source>
</evidence>
<dbReference type="GO" id="GO:0030833">
    <property type="term" value="P:regulation of actin filament polymerization"/>
    <property type="evidence" value="ECO:0007669"/>
    <property type="project" value="InterPro"/>
</dbReference>
<organism evidence="8 9">
    <name type="scientific">Zymoseptoria tritici ST99CH_1A5</name>
    <dbReference type="NCBI Taxonomy" id="1276529"/>
    <lineage>
        <taxon>Eukaryota</taxon>
        <taxon>Fungi</taxon>
        <taxon>Dikarya</taxon>
        <taxon>Ascomycota</taxon>
        <taxon>Pezizomycotina</taxon>
        <taxon>Dothideomycetes</taxon>
        <taxon>Dothideomycetidae</taxon>
        <taxon>Mycosphaerellales</taxon>
        <taxon>Mycosphaerellaceae</taxon>
        <taxon>Zymoseptoria</taxon>
    </lineage>
</organism>
<feature type="region of interest" description="Disordered" evidence="6">
    <location>
        <begin position="186"/>
        <end position="227"/>
    </location>
</feature>
<evidence type="ECO:0000313" key="8">
    <source>
        <dbReference type="EMBL" id="SMY20954.1"/>
    </source>
</evidence>
<evidence type="ECO:0000256" key="6">
    <source>
        <dbReference type="SAM" id="MobiDB-lite"/>
    </source>
</evidence>
<comment type="subcellular location">
    <subcellularLocation>
        <location evidence="1">Cytoplasm</location>
        <location evidence="1">Cytoskeleton</location>
    </subcellularLocation>
</comment>
<reference evidence="8 9" key="1">
    <citation type="submission" date="2016-10" db="EMBL/GenBank/DDBJ databases">
        <authorList>
            <person name="Varghese N."/>
        </authorList>
    </citation>
    <scope>NUCLEOTIDE SEQUENCE [LARGE SCALE GENOMIC DNA]</scope>
</reference>
<dbReference type="Pfam" id="PF00646">
    <property type="entry name" value="F-box"/>
    <property type="match status" value="1"/>
</dbReference>
<evidence type="ECO:0000256" key="1">
    <source>
        <dbReference type="ARBA" id="ARBA00004245"/>
    </source>
</evidence>
<evidence type="ECO:0000259" key="7">
    <source>
        <dbReference type="SMART" id="SM00256"/>
    </source>
</evidence>
<dbReference type="PANTHER" id="PTHR12644">
    <property type="entry name" value="ARP2/3 COMPLEX 16 KD SUBUNIT P16-ARC"/>
    <property type="match status" value="1"/>
</dbReference>
<dbReference type="AlphaFoldDB" id="A0A1Y6L8Y3"/>
<dbReference type="SUPFAM" id="SSF69103">
    <property type="entry name" value="Arp2/3 complex 16 kDa subunit ARPC5"/>
    <property type="match status" value="1"/>
</dbReference>
<comment type="similarity">
    <text evidence="2 5">Belongs to the ARPC5 family.</text>
</comment>
<accession>A0A1Y6L8Y3</accession>
<comment type="function">
    <text evidence="5">Functions as component of the Arp2/3 complex which is involved in regulation of actin polymerization and together with an activating nucleation-promoting factor (NPF) mediates the formation of branched actin networks. Arp2/3 complex plays a critical role in the control of cell morphogenesis via the modulation of cell polarity development.</text>
</comment>